<dbReference type="GO" id="GO:0005739">
    <property type="term" value="C:mitochondrion"/>
    <property type="evidence" value="ECO:0007669"/>
    <property type="project" value="TreeGrafter"/>
</dbReference>
<dbReference type="SMART" id="SM00360">
    <property type="entry name" value="RRM"/>
    <property type="match status" value="1"/>
</dbReference>
<evidence type="ECO:0000256" key="1">
    <source>
        <dbReference type="ARBA" id="ARBA00022884"/>
    </source>
</evidence>
<dbReference type="GO" id="GO:0005634">
    <property type="term" value="C:nucleus"/>
    <property type="evidence" value="ECO:0007669"/>
    <property type="project" value="TreeGrafter"/>
</dbReference>
<dbReference type="InterPro" id="IPR050886">
    <property type="entry name" value="RNA-binding_reg"/>
</dbReference>
<feature type="region of interest" description="Disordered" evidence="3">
    <location>
        <begin position="1"/>
        <end position="60"/>
    </location>
</feature>
<dbReference type="GO" id="GO:0003723">
    <property type="term" value="F:RNA binding"/>
    <property type="evidence" value="ECO:0007669"/>
    <property type="project" value="UniProtKB-UniRule"/>
</dbReference>
<dbReference type="PROSITE" id="PS50102">
    <property type="entry name" value="RRM"/>
    <property type="match status" value="1"/>
</dbReference>
<feature type="compositionally biased region" description="Polar residues" evidence="3">
    <location>
        <begin position="45"/>
        <end position="55"/>
    </location>
</feature>
<evidence type="ECO:0000259" key="4">
    <source>
        <dbReference type="PROSITE" id="PS50102"/>
    </source>
</evidence>
<keyword evidence="1 2" id="KW-0694">RNA-binding</keyword>
<dbReference type="EMBL" id="JABCRI010000010">
    <property type="protein sequence ID" value="KAF8399409.1"/>
    <property type="molecule type" value="Genomic_DNA"/>
</dbReference>
<dbReference type="Proteomes" id="UP000655225">
    <property type="component" value="Unassembled WGS sequence"/>
</dbReference>
<accession>A0A835DGL7</accession>
<dbReference type="InterPro" id="IPR012677">
    <property type="entry name" value="Nucleotide-bd_a/b_plait_sf"/>
</dbReference>
<evidence type="ECO:0000313" key="6">
    <source>
        <dbReference type="Proteomes" id="UP000655225"/>
    </source>
</evidence>
<gene>
    <name evidence="5" type="ORF">HHK36_015273</name>
</gene>
<dbReference type="AlphaFoldDB" id="A0A835DGL7"/>
<dbReference type="PANTHER" id="PTHR48024:SF48">
    <property type="entry name" value="RRM DOMAIN-CONTAINING PROTEIN"/>
    <property type="match status" value="1"/>
</dbReference>
<organism evidence="5 6">
    <name type="scientific">Tetracentron sinense</name>
    <name type="common">Spur-leaf</name>
    <dbReference type="NCBI Taxonomy" id="13715"/>
    <lineage>
        <taxon>Eukaryota</taxon>
        <taxon>Viridiplantae</taxon>
        <taxon>Streptophyta</taxon>
        <taxon>Embryophyta</taxon>
        <taxon>Tracheophyta</taxon>
        <taxon>Spermatophyta</taxon>
        <taxon>Magnoliopsida</taxon>
        <taxon>Trochodendrales</taxon>
        <taxon>Trochodendraceae</taxon>
        <taxon>Tetracentron</taxon>
    </lineage>
</organism>
<dbReference type="OrthoDB" id="1908804at2759"/>
<keyword evidence="6" id="KW-1185">Reference proteome</keyword>
<dbReference type="SUPFAM" id="SSF54928">
    <property type="entry name" value="RNA-binding domain, RBD"/>
    <property type="match status" value="1"/>
</dbReference>
<dbReference type="PANTHER" id="PTHR48024">
    <property type="entry name" value="GEO13361P1-RELATED"/>
    <property type="match status" value="1"/>
</dbReference>
<comment type="caution">
    <text evidence="5">The sequence shown here is derived from an EMBL/GenBank/DDBJ whole genome shotgun (WGS) entry which is preliminary data.</text>
</comment>
<sequence>MVAISQSPTRRDISFNMSRKREKPYPSRNVSSSLPKRPRPMPTSKPDSNGDQPNKPTVVVSSLSPSCSVLDLKSRFEIYGSISRLRIDRAGIGYITFRSNDSAEAAIAASQDPSFGITVDSIRVQVCWANDPLPHWREGIRVSSNWDHLSSSKLLRAEVPLSRHGRGNKLGSSTVSPRNGLGLDLPFKGREIVAYDDLL</sequence>
<dbReference type="InterPro" id="IPR035979">
    <property type="entry name" value="RBD_domain_sf"/>
</dbReference>
<dbReference type="OMA" id="VPQWREG"/>
<feature type="domain" description="RRM" evidence="4">
    <location>
        <begin position="56"/>
        <end position="131"/>
    </location>
</feature>
<protein>
    <recommendedName>
        <fullName evidence="4">RRM domain-containing protein</fullName>
    </recommendedName>
</protein>
<dbReference type="Pfam" id="PF00076">
    <property type="entry name" value="RRM_1"/>
    <property type="match status" value="1"/>
</dbReference>
<evidence type="ECO:0000313" key="5">
    <source>
        <dbReference type="EMBL" id="KAF8399409.1"/>
    </source>
</evidence>
<dbReference type="Gene3D" id="3.30.70.330">
    <property type="match status" value="1"/>
</dbReference>
<evidence type="ECO:0000256" key="3">
    <source>
        <dbReference type="SAM" id="MobiDB-lite"/>
    </source>
</evidence>
<dbReference type="CDD" id="cd00590">
    <property type="entry name" value="RRM_SF"/>
    <property type="match status" value="1"/>
</dbReference>
<name>A0A835DGL7_TETSI</name>
<proteinExistence type="predicted"/>
<evidence type="ECO:0000256" key="2">
    <source>
        <dbReference type="PROSITE-ProRule" id="PRU00176"/>
    </source>
</evidence>
<reference evidence="5 6" key="1">
    <citation type="submission" date="2020-04" db="EMBL/GenBank/DDBJ databases">
        <title>Plant Genome Project.</title>
        <authorList>
            <person name="Zhang R.-G."/>
        </authorList>
    </citation>
    <scope>NUCLEOTIDE SEQUENCE [LARGE SCALE GENOMIC DNA]</scope>
    <source>
        <strain evidence="5">YNK0</strain>
        <tissue evidence="5">Leaf</tissue>
    </source>
</reference>
<dbReference type="InterPro" id="IPR000504">
    <property type="entry name" value="RRM_dom"/>
</dbReference>